<evidence type="ECO:0000313" key="8">
    <source>
        <dbReference type="EMBL" id="CAA9429061.1"/>
    </source>
</evidence>
<dbReference type="InterPro" id="IPR005746">
    <property type="entry name" value="Thioredoxin"/>
</dbReference>
<feature type="domain" description="Thioredoxin" evidence="7">
    <location>
        <begin position="34"/>
        <end position="157"/>
    </location>
</feature>
<evidence type="ECO:0000256" key="2">
    <source>
        <dbReference type="ARBA" id="ARBA00022448"/>
    </source>
</evidence>
<protein>
    <recommendedName>
        <fullName evidence="6">Thioredoxin</fullName>
    </recommendedName>
</protein>
<organism evidence="8">
    <name type="scientific">uncultured Phycisphaerae bacterium</name>
    <dbReference type="NCBI Taxonomy" id="904963"/>
    <lineage>
        <taxon>Bacteria</taxon>
        <taxon>Pseudomonadati</taxon>
        <taxon>Planctomycetota</taxon>
        <taxon>Phycisphaerae</taxon>
        <taxon>environmental samples</taxon>
    </lineage>
</organism>
<evidence type="ECO:0000256" key="4">
    <source>
        <dbReference type="ARBA" id="ARBA00023157"/>
    </source>
</evidence>
<name>A0A6J4PY91_9BACT</name>
<keyword evidence="3" id="KW-0249">Electron transport</keyword>
<dbReference type="Gene3D" id="2.30.30.380">
    <property type="entry name" value="Zn-finger domain of Sec23/24"/>
    <property type="match status" value="1"/>
</dbReference>
<keyword evidence="4" id="KW-1015">Disulfide bond</keyword>
<comment type="similarity">
    <text evidence="1">Belongs to the thioredoxin family.</text>
</comment>
<dbReference type="SUPFAM" id="SSF52833">
    <property type="entry name" value="Thioredoxin-like"/>
    <property type="match status" value="1"/>
</dbReference>
<evidence type="ECO:0000256" key="3">
    <source>
        <dbReference type="ARBA" id="ARBA00022982"/>
    </source>
</evidence>
<dbReference type="NCBIfam" id="TIGR01068">
    <property type="entry name" value="thioredoxin"/>
    <property type="match status" value="1"/>
</dbReference>
<dbReference type="PRINTS" id="PR00421">
    <property type="entry name" value="THIOREDOXIN"/>
</dbReference>
<dbReference type="InterPro" id="IPR013766">
    <property type="entry name" value="Thioredoxin_domain"/>
</dbReference>
<gene>
    <name evidence="8" type="ORF">AVDCRST_MAG64-3351</name>
</gene>
<proteinExistence type="inferred from homology"/>
<dbReference type="PROSITE" id="PS00194">
    <property type="entry name" value="THIOREDOXIN_1"/>
    <property type="match status" value="1"/>
</dbReference>
<dbReference type="EMBL" id="CADCUQ010000773">
    <property type="protein sequence ID" value="CAA9429061.1"/>
    <property type="molecule type" value="Genomic_DNA"/>
</dbReference>
<keyword evidence="2" id="KW-0813">Transport</keyword>
<dbReference type="AlphaFoldDB" id="A0A6J4PY91"/>
<evidence type="ECO:0000256" key="1">
    <source>
        <dbReference type="ARBA" id="ARBA00008987"/>
    </source>
</evidence>
<dbReference type="Pfam" id="PF00085">
    <property type="entry name" value="Thioredoxin"/>
    <property type="match status" value="1"/>
</dbReference>
<evidence type="ECO:0000256" key="5">
    <source>
        <dbReference type="ARBA" id="ARBA00023284"/>
    </source>
</evidence>
<evidence type="ECO:0000259" key="7">
    <source>
        <dbReference type="PROSITE" id="PS51352"/>
    </source>
</evidence>
<sequence length="157" mass="16780">MAIVECPNCGVKNRVDEQAAERLQPVCGRCKTRLAVPANAGNASAAAAGGGHPIEVTDATFERDVLGAGPTPVLLDCWAPWCGPCRMIAPIMEQLAAEAGGRFVVAKLNTDENRQVATRFQIDAIPTMLIFKNGQLIDRIVGLQPKQAIERKVLAYA</sequence>
<dbReference type="Gene3D" id="3.40.30.10">
    <property type="entry name" value="Glutaredoxin"/>
    <property type="match status" value="1"/>
</dbReference>
<reference evidence="8" key="1">
    <citation type="submission" date="2020-02" db="EMBL/GenBank/DDBJ databases">
        <authorList>
            <person name="Meier V. D."/>
        </authorList>
    </citation>
    <scope>NUCLEOTIDE SEQUENCE</scope>
    <source>
        <strain evidence="8">AVDCRST_MAG64</strain>
    </source>
</reference>
<dbReference type="PANTHER" id="PTHR45663">
    <property type="entry name" value="GEO12009P1"/>
    <property type="match status" value="1"/>
</dbReference>
<accession>A0A6J4PY91</accession>
<dbReference type="InterPro" id="IPR017937">
    <property type="entry name" value="Thioredoxin_CS"/>
</dbReference>
<dbReference type="FunFam" id="3.40.30.10:FF:000001">
    <property type="entry name" value="Thioredoxin"/>
    <property type="match status" value="1"/>
</dbReference>
<keyword evidence="5" id="KW-0676">Redox-active center</keyword>
<dbReference type="PROSITE" id="PS51352">
    <property type="entry name" value="THIOREDOXIN_2"/>
    <property type="match status" value="1"/>
</dbReference>
<dbReference type="GO" id="GO:0005829">
    <property type="term" value="C:cytosol"/>
    <property type="evidence" value="ECO:0007669"/>
    <property type="project" value="TreeGrafter"/>
</dbReference>
<evidence type="ECO:0000256" key="6">
    <source>
        <dbReference type="NCBIfam" id="TIGR01068"/>
    </source>
</evidence>
<dbReference type="GO" id="GO:0045454">
    <property type="term" value="P:cell redox homeostasis"/>
    <property type="evidence" value="ECO:0007669"/>
    <property type="project" value="TreeGrafter"/>
</dbReference>
<dbReference type="CDD" id="cd02947">
    <property type="entry name" value="TRX_family"/>
    <property type="match status" value="1"/>
</dbReference>
<dbReference type="PANTHER" id="PTHR45663:SF11">
    <property type="entry name" value="GEO12009P1"/>
    <property type="match status" value="1"/>
</dbReference>
<dbReference type="GO" id="GO:0015035">
    <property type="term" value="F:protein-disulfide reductase activity"/>
    <property type="evidence" value="ECO:0007669"/>
    <property type="project" value="UniProtKB-UniRule"/>
</dbReference>
<dbReference type="InterPro" id="IPR036249">
    <property type="entry name" value="Thioredoxin-like_sf"/>
</dbReference>